<evidence type="ECO:0000256" key="5">
    <source>
        <dbReference type="ARBA" id="ARBA00022777"/>
    </source>
</evidence>
<dbReference type="GO" id="GO:0005975">
    <property type="term" value="P:carbohydrate metabolic process"/>
    <property type="evidence" value="ECO:0007669"/>
    <property type="project" value="InterPro"/>
</dbReference>
<comment type="similarity">
    <text evidence="1">Belongs to the phosphoribulokinase family.</text>
</comment>
<dbReference type="Gene3D" id="3.40.50.300">
    <property type="entry name" value="P-loop containing nucleotide triphosphate hydrolases"/>
    <property type="match status" value="1"/>
</dbReference>
<dbReference type="GO" id="GO:0008974">
    <property type="term" value="F:phosphoribulokinase activity"/>
    <property type="evidence" value="ECO:0007669"/>
    <property type="project" value="UniProtKB-EC"/>
</dbReference>
<dbReference type="GO" id="GO:0005524">
    <property type="term" value="F:ATP binding"/>
    <property type="evidence" value="ECO:0007669"/>
    <property type="project" value="UniProtKB-KW"/>
</dbReference>
<proteinExistence type="inferred from homology"/>
<dbReference type="InterPro" id="IPR006082">
    <property type="entry name" value="PRK"/>
</dbReference>
<evidence type="ECO:0000256" key="3">
    <source>
        <dbReference type="ARBA" id="ARBA00022679"/>
    </source>
</evidence>
<evidence type="ECO:0000259" key="8">
    <source>
        <dbReference type="Pfam" id="PF00485"/>
    </source>
</evidence>
<dbReference type="InterPro" id="IPR027417">
    <property type="entry name" value="P-loop_NTPase"/>
</dbReference>
<evidence type="ECO:0000256" key="7">
    <source>
        <dbReference type="ARBA" id="ARBA00047663"/>
    </source>
</evidence>
<dbReference type="NCBIfam" id="NF011997">
    <property type="entry name" value="PRK15453.1"/>
    <property type="match status" value="1"/>
</dbReference>
<name>A0A3B1APL8_9ZZZZ</name>
<dbReference type="Pfam" id="PF00485">
    <property type="entry name" value="PRK"/>
    <property type="match status" value="1"/>
</dbReference>
<feature type="domain" description="Phosphoribulokinase/uridine kinase" evidence="8">
    <location>
        <begin position="7"/>
        <end position="238"/>
    </location>
</feature>
<evidence type="ECO:0000256" key="2">
    <source>
        <dbReference type="ARBA" id="ARBA00012042"/>
    </source>
</evidence>
<keyword evidence="6" id="KW-0067">ATP-binding</keyword>
<keyword evidence="4" id="KW-0547">Nucleotide-binding</keyword>
<dbReference type="InterPro" id="IPR006083">
    <property type="entry name" value="PRK/URK"/>
</dbReference>
<comment type="catalytic activity">
    <reaction evidence="7">
        <text>D-ribulose 5-phosphate + ATP = D-ribulose 1,5-bisphosphate + ADP + H(+)</text>
        <dbReference type="Rhea" id="RHEA:19365"/>
        <dbReference type="ChEBI" id="CHEBI:15378"/>
        <dbReference type="ChEBI" id="CHEBI:30616"/>
        <dbReference type="ChEBI" id="CHEBI:57870"/>
        <dbReference type="ChEBI" id="CHEBI:58121"/>
        <dbReference type="ChEBI" id="CHEBI:456216"/>
        <dbReference type="EC" id="2.7.1.19"/>
    </reaction>
</comment>
<gene>
    <name evidence="9" type="ORF">MNBD_GAMMA22-2432</name>
</gene>
<keyword evidence="5 9" id="KW-0418">Kinase</keyword>
<accession>A0A3B1APL8</accession>
<reference evidence="9" key="1">
    <citation type="submission" date="2018-06" db="EMBL/GenBank/DDBJ databases">
        <authorList>
            <person name="Zhirakovskaya E."/>
        </authorList>
    </citation>
    <scope>NUCLEOTIDE SEQUENCE</scope>
</reference>
<organism evidence="9">
    <name type="scientific">hydrothermal vent metagenome</name>
    <dbReference type="NCBI Taxonomy" id="652676"/>
    <lineage>
        <taxon>unclassified sequences</taxon>
        <taxon>metagenomes</taxon>
        <taxon>ecological metagenomes</taxon>
    </lineage>
</organism>
<dbReference type="EC" id="2.7.1.19" evidence="2"/>
<evidence type="ECO:0000256" key="6">
    <source>
        <dbReference type="ARBA" id="ARBA00022840"/>
    </source>
</evidence>
<evidence type="ECO:0000256" key="1">
    <source>
        <dbReference type="ARBA" id="ARBA00009719"/>
    </source>
</evidence>
<evidence type="ECO:0000256" key="4">
    <source>
        <dbReference type="ARBA" id="ARBA00022741"/>
    </source>
</evidence>
<dbReference type="AlphaFoldDB" id="A0A3B1APL8"/>
<protein>
    <recommendedName>
        <fullName evidence="2">phosphoribulokinase</fullName>
        <ecNumber evidence="2">2.7.1.19</ecNumber>
    </recommendedName>
</protein>
<dbReference type="PRINTS" id="PR00478">
    <property type="entry name" value="PHRIBLKINASE"/>
</dbReference>
<evidence type="ECO:0000313" key="9">
    <source>
        <dbReference type="EMBL" id="VAW94626.1"/>
    </source>
</evidence>
<keyword evidence="3 9" id="KW-0808">Transferase</keyword>
<dbReference type="EMBL" id="UOFS01000018">
    <property type="protein sequence ID" value="VAW94626.1"/>
    <property type="molecule type" value="Genomic_DNA"/>
</dbReference>
<dbReference type="SUPFAM" id="SSF52540">
    <property type="entry name" value="P-loop containing nucleoside triphosphate hydrolases"/>
    <property type="match status" value="1"/>
</dbReference>
<sequence>MSAKKPIIAITGGSGAGTTTVSKAFRDIFRREKISASFLAGDSFRRFDYEQMEALTQEKENCGENISHFGPEANLFDELESQLKLFSETGRCKKREYITKDNDKNLGKFGTFTQWREIKQDRDILVYEGFHGGVVSNKWTRRKMSDSHNPKVQLERRSVAKKNGVDVAQYVDLLIGIVPVVNLEWIQKIHRDTNIRGIERGNVTTTIIQRMQDYIHFIVPQFSYSDINFQRIPLVDTSNPFIIRDIPNADESLYVIRFRDPKKYDILYFVDKISGAYLSRPNTMVIPGGKLQLAIEVICSPIIQKLCQN</sequence>